<evidence type="ECO:0000313" key="2">
    <source>
        <dbReference type="Proteomes" id="UP001180487"/>
    </source>
</evidence>
<dbReference type="SUPFAM" id="SSF51182">
    <property type="entry name" value="RmlC-like cupins"/>
    <property type="match status" value="1"/>
</dbReference>
<gene>
    <name evidence="1" type="ORF">J2X19_003088</name>
</gene>
<protein>
    <submittedName>
        <fullName evidence="1">Metal-dependent enzyme (Double-stranded beta helix superfamily)</fullName>
    </submittedName>
</protein>
<dbReference type="Proteomes" id="UP001180487">
    <property type="component" value="Unassembled WGS sequence"/>
</dbReference>
<keyword evidence="2" id="KW-1185">Reference proteome</keyword>
<name>A0ABU2CAT1_9BURK</name>
<organism evidence="1 2">
    <name type="scientific">Rhodoferax ferrireducens</name>
    <dbReference type="NCBI Taxonomy" id="192843"/>
    <lineage>
        <taxon>Bacteria</taxon>
        <taxon>Pseudomonadati</taxon>
        <taxon>Pseudomonadota</taxon>
        <taxon>Betaproteobacteria</taxon>
        <taxon>Burkholderiales</taxon>
        <taxon>Comamonadaceae</taxon>
        <taxon>Rhodoferax</taxon>
    </lineage>
</organism>
<evidence type="ECO:0000313" key="1">
    <source>
        <dbReference type="EMBL" id="MDR7378409.1"/>
    </source>
</evidence>
<dbReference type="InterPro" id="IPR011051">
    <property type="entry name" value="RmlC_Cupin_sf"/>
</dbReference>
<dbReference type="Gene3D" id="2.60.120.10">
    <property type="entry name" value="Jelly Rolls"/>
    <property type="match status" value="1"/>
</dbReference>
<accession>A0ABU2CAT1</accession>
<comment type="caution">
    <text evidence="1">The sequence shown here is derived from an EMBL/GenBank/DDBJ whole genome shotgun (WGS) entry which is preliminary data.</text>
</comment>
<reference evidence="1 2" key="1">
    <citation type="submission" date="2023-07" db="EMBL/GenBank/DDBJ databases">
        <title>Sorghum-associated microbial communities from plants grown in Nebraska, USA.</title>
        <authorList>
            <person name="Schachtman D."/>
        </authorList>
    </citation>
    <scope>NUCLEOTIDE SEQUENCE [LARGE SCALE GENOMIC DNA]</scope>
    <source>
        <strain evidence="1 2">BE313</strain>
    </source>
</reference>
<dbReference type="CDD" id="cd10548">
    <property type="entry name" value="cupin_CDO"/>
    <property type="match status" value="1"/>
</dbReference>
<dbReference type="EMBL" id="JAVDXT010000002">
    <property type="protein sequence ID" value="MDR7378409.1"/>
    <property type="molecule type" value="Genomic_DNA"/>
</dbReference>
<dbReference type="RefSeq" id="WP_310374467.1">
    <property type="nucleotide sequence ID" value="NZ_JAVDXT010000002.1"/>
</dbReference>
<proteinExistence type="predicted"/>
<sequence length="213" mass="23142">MAETLIPLKDSLALQRSELVAETLEDINHILAQHQPVARVTLEAIAARLERLAAQKQLFPRSDFAPPAANEGVGASTRYRLNAGDGDEGLALYLNSINPGKTTIPHNHTTWAVIVALEGQEVNRIYRRTDDGLNPEFAALDLVRELTVQPGTSVAFLPDDIHSIHVVGDAPTLHFHLYGRALEALSGRIGINLETGQVLNYNATQFQASKVAA</sequence>
<dbReference type="InterPro" id="IPR014710">
    <property type="entry name" value="RmlC-like_jellyroll"/>
</dbReference>